<proteinExistence type="predicted"/>
<gene>
    <name evidence="1" type="ORF">PGQ11_014590</name>
</gene>
<accession>A0ABR2HSP3</accession>
<comment type="caution">
    <text evidence="1">The sequence shown here is derived from an EMBL/GenBank/DDBJ whole genome shotgun (WGS) entry which is preliminary data.</text>
</comment>
<organism evidence="1 2">
    <name type="scientific">Apiospora arundinis</name>
    <dbReference type="NCBI Taxonomy" id="335852"/>
    <lineage>
        <taxon>Eukaryota</taxon>
        <taxon>Fungi</taxon>
        <taxon>Dikarya</taxon>
        <taxon>Ascomycota</taxon>
        <taxon>Pezizomycotina</taxon>
        <taxon>Sordariomycetes</taxon>
        <taxon>Xylariomycetidae</taxon>
        <taxon>Amphisphaeriales</taxon>
        <taxon>Apiosporaceae</taxon>
        <taxon>Apiospora</taxon>
    </lineage>
</organism>
<dbReference type="EMBL" id="JAPCWZ010000009">
    <property type="protein sequence ID" value="KAK8852111.1"/>
    <property type="molecule type" value="Genomic_DNA"/>
</dbReference>
<protein>
    <submittedName>
        <fullName evidence="1">Uncharacterized protein</fullName>
    </submittedName>
</protein>
<evidence type="ECO:0000313" key="2">
    <source>
        <dbReference type="Proteomes" id="UP001390339"/>
    </source>
</evidence>
<evidence type="ECO:0000313" key="1">
    <source>
        <dbReference type="EMBL" id="KAK8852111.1"/>
    </source>
</evidence>
<name>A0ABR2HSP3_9PEZI</name>
<keyword evidence="2" id="KW-1185">Reference proteome</keyword>
<reference evidence="1 2" key="1">
    <citation type="journal article" date="2024" name="IMA Fungus">
        <title>Apiospora arundinis, a panoply of carbohydrate-active enzymes and secondary metabolites.</title>
        <authorList>
            <person name="Sorensen T."/>
            <person name="Petersen C."/>
            <person name="Muurmann A.T."/>
            <person name="Christiansen J.V."/>
            <person name="Brundto M.L."/>
            <person name="Overgaard C.K."/>
            <person name="Boysen A.T."/>
            <person name="Wollenberg R.D."/>
            <person name="Larsen T.O."/>
            <person name="Sorensen J.L."/>
            <person name="Nielsen K.L."/>
            <person name="Sondergaard T.E."/>
        </authorList>
    </citation>
    <scope>NUCLEOTIDE SEQUENCE [LARGE SCALE GENOMIC DNA]</scope>
    <source>
        <strain evidence="1 2">AAU 773</strain>
    </source>
</reference>
<dbReference type="Proteomes" id="UP001390339">
    <property type="component" value="Unassembled WGS sequence"/>
</dbReference>
<sequence>MVLKHYISPAIKPSSNEVPHTTVPIPPYFWGEDEGHNEPQPRLRGYSESREIVGGGTLGVFDRLTTEAIKYLKEVYEDVEAVGTANKTAESRMVTLHLSNELLQWKAEQQKDGRVLPGKGEGLKRAPLEVINLLGAEDWPEPLLASNTLIGPGWANMLIGAYDSPTLYSNYCVDTGFYYEHGFDKVYPQFETMIKEASNDERAMKTPLGKERRAAANFGLRYIRGKVDFETQHFELLTNKTAKIDRRTAQIVFLSEGSLNGMGCEAIGRGFDPAGVMNDLVLSGPGTDVVDVGSDLGNSEVLNSLLTTADITDSGVVTEDALRRVYDAYAHAFARVLTERWHEPLARMLGQLYVWHMVNDRHRFARRALLGYTKVHDGNYMPKGGGQQREGDFDEVFDESFHTTGFSRPLACACDGDETCNQVLQLFDCASYSSDIRDRLKRLWHYLSIAPLQYVVAGVVDAEHEEELSCTLQLELANAYHMGLVEESAWLVCHASQHAWQVNFLFKAAMFGSLLDDGSLVGKLDRAS</sequence>